<keyword evidence="4" id="KW-1185">Reference proteome</keyword>
<evidence type="ECO:0000313" key="6">
    <source>
        <dbReference type="WormBase" id="SRAE_X000013600"/>
    </source>
</evidence>
<feature type="transmembrane region" description="Helical" evidence="1">
    <location>
        <begin position="208"/>
        <end position="229"/>
    </location>
</feature>
<evidence type="ECO:0000313" key="3">
    <source>
        <dbReference type="EMBL" id="CEF70805.1"/>
    </source>
</evidence>
<evidence type="ECO:0000313" key="5">
    <source>
        <dbReference type="WBParaSite" id="SRAE_X000013600.1"/>
    </source>
</evidence>
<accession>A0A090LLV7</accession>
<dbReference type="AlphaFoldDB" id="A0A090LLV7"/>
<feature type="domain" description="CWH43-like N-terminal" evidence="2">
    <location>
        <begin position="42"/>
        <end position="264"/>
    </location>
</feature>
<gene>
    <name evidence="3 5 6" type="ORF">SRAE_X000013600</name>
</gene>
<dbReference type="GeneID" id="36383184"/>
<feature type="transmembrane region" description="Helical" evidence="1">
    <location>
        <begin position="41"/>
        <end position="65"/>
    </location>
</feature>
<evidence type="ECO:0000313" key="4">
    <source>
        <dbReference type="Proteomes" id="UP000035682"/>
    </source>
</evidence>
<keyword evidence="1" id="KW-0812">Transmembrane</keyword>
<feature type="transmembrane region" description="Helical" evidence="1">
    <location>
        <begin position="283"/>
        <end position="301"/>
    </location>
</feature>
<reference evidence="3 4" key="1">
    <citation type="submission" date="2014-09" db="EMBL/GenBank/DDBJ databases">
        <authorList>
            <person name="Martin A.A."/>
        </authorList>
    </citation>
    <scope>NUCLEOTIDE SEQUENCE</scope>
    <source>
        <strain evidence="4">ED321</strain>
        <strain evidence="3">ED321 Heterogonic</strain>
    </source>
</reference>
<organism evidence="3">
    <name type="scientific">Strongyloides ratti</name>
    <name type="common">Parasitic roundworm</name>
    <dbReference type="NCBI Taxonomy" id="34506"/>
    <lineage>
        <taxon>Eukaryota</taxon>
        <taxon>Metazoa</taxon>
        <taxon>Ecdysozoa</taxon>
        <taxon>Nematoda</taxon>
        <taxon>Chromadorea</taxon>
        <taxon>Rhabditida</taxon>
        <taxon>Tylenchina</taxon>
        <taxon>Panagrolaimomorpha</taxon>
        <taxon>Strongyloidoidea</taxon>
        <taxon>Strongyloididae</taxon>
        <taxon>Strongyloides</taxon>
    </lineage>
</organism>
<keyword evidence="1" id="KW-0472">Membrane</keyword>
<dbReference type="STRING" id="34506.A0A090LLV7"/>
<dbReference type="GO" id="GO:0006506">
    <property type="term" value="P:GPI anchor biosynthetic process"/>
    <property type="evidence" value="ECO:0007669"/>
    <property type="project" value="TreeGrafter"/>
</dbReference>
<reference evidence="5" key="2">
    <citation type="submission" date="2020-12" db="UniProtKB">
        <authorList>
            <consortium name="WormBaseParasite"/>
        </authorList>
    </citation>
    <scope>IDENTIFICATION</scope>
</reference>
<feature type="transmembrane region" description="Helical" evidence="1">
    <location>
        <begin position="164"/>
        <end position="188"/>
    </location>
</feature>
<evidence type="ECO:0000259" key="2">
    <source>
        <dbReference type="Pfam" id="PF10277"/>
    </source>
</evidence>
<dbReference type="WormBase" id="SRAE_X000013600">
    <property type="protein sequence ID" value="SRP09599"/>
    <property type="gene ID" value="WBGene00265691"/>
</dbReference>
<dbReference type="InterPro" id="IPR039545">
    <property type="entry name" value="PGAP2"/>
</dbReference>
<sequence>MEEVSKSSFQNNIRCIKKLNDNNVYTDGVSKYTEIIRISPLLVFICGVVPPLFGSIVSISLALIFHNSAISNYHWQCGKAFLPSLSRIINLPIERIFWQILILMHVPIRFLEICVQTDRYGRFENVVNGKSKLHTILIKIYTISGLLELVFIGFLSVIGERENAQLHVICFYFFGIFGITFMITNTILHRKTLYYCKPYGISSYKLKIIFLSIYCTIAPIMIFSFYLYFTKCTKYAYEVFALCEYFEVVINILFHSTAYLDIKKKIVLCTRYVEKKFLSNNNLINFFQITIYFFTSGLYLWQFIITWKCMKFFEIVKYHPTYCAVSMPPAYLNQLSWQTNNNKINSLSSISVIGSKAFENDNFYTLKNNLHEYQNELNHYDEKTEKFYKSFIDINLL</sequence>
<name>A0A090LLV7_STRRB</name>
<dbReference type="PANTHER" id="PTHR12892">
    <property type="entry name" value="FGF RECEPTOR ACTIVATING PROTEIN 1"/>
    <property type="match status" value="1"/>
</dbReference>
<protein>
    <submittedName>
        <fullName evidence="3 5">Frag1/DRAM/Sfk1 family-containing protein</fullName>
    </submittedName>
</protein>
<proteinExistence type="predicted"/>
<dbReference type="EMBL" id="LN609530">
    <property type="protein sequence ID" value="CEF70805.1"/>
    <property type="molecule type" value="Genomic_DNA"/>
</dbReference>
<dbReference type="CTD" id="36383184"/>
<dbReference type="WBParaSite" id="SRAE_X000013600.1">
    <property type="protein sequence ID" value="SRAE_X000013600.1"/>
    <property type="gene ID" value="WBGene00265691"/>
</dbReference>
<dbReference type="OrthoDB" id="68581at2759"/>
<keyword evidence="1" id="KW-1133">Transmembrane helix</keyword>
<dbReference type="RefSeq" id="XP_024510001.1">
    <property type="nucleotide sequence ID" value="XM_024644443.1"/>
</dbReference>
<dbReference type="InterPro" id="IPR019402">
    <property type="entry name" value="CWH43_N"/>
</dbReference>
<dbReference type="Proteomes" id="UP000035682">
    <property type="component" value="Unplaced"/>
</dbReference>
<feature type="transmembrane region" description="Helical" evidence="1">
    <location>
        <begin position="136"/>
        <end position="158"/>
    </location>
</feature>
<dbReference type="GO" id="GO:0000139">
    <property type="term" value="C:Golgi membrane"/>
    <property type="evidence" value="ECO:0007669"/>
    <property type="project" value="InterPro"/>
</dbReference>
<dbReference type="GO" id="GO:0005789">
    <property type="term" value="C:endoplasmic reticulum membrane"/>
    <property type="evidence" value="ECO:0007669"/>
    <property type="project" value="TreeGrafter"/>
</dbReference>
<dbReference type="PANTHER" id="PTHR12892:SF9">
    <property type="entry name" value="POST-GPI ATTACHMENT TO PROTEINS FACTOR 2-LIKE"/>
    <property type="match status" value="1"/>
</dbReference>
<evidence type="ECO:0000256" key="1">
    <source>
        <dbReference type="SAM" id="Phobius"/>
    </source>
</evidence>
<dbReference type="Pfam" id="PF10277">
    <property type="entry name" value="Frag1"/>
    <property type="match status" value="1"/>
</dbReference>